<proteinExistence type="predicted"/>
<comment type="caution">
    <text evidence="1">The sequence shown here is derived from an EMBL/GenBank/DDBJ whole genome shotgun (WGS) entry which is preliminary data.</text>
</comment>
<accession>A0A3N4VQ04</accession>
<protein>
    <recommendedName>
        <fullName evidence="3">AAA ATPase-like protein</fullName>
    </recommendedName>
</protein>
<dbReference type="InterPro" id="IPR059206">
    <property type="entry name" value="Sll1717-like"/>
</dbReference>
<dbReference type="OrthoDB" id="100386at2"/>
<evidence type="ECO:0008006" key="3">
    <source>
        <dbReference type="Google" id="ProtNLM"/>
    </source>
</evidence>
<keyword evidence="2" id="KW-1185">Reference proteome</keyword>
<dbReference type="AlphaFoldDB" id="A0A3N4VQ04"/>
<sequence>MENLEGLLRVVPTGTSEGERTLLEHVFISFDLFETIAVPVSGSPCLVVGKKGAGKSAVLDFITFTALQAGIRVVRLSPQDVKLSSDLADAAVGDHARAAYEALMIAVAGELGSELKGFLSDEEAILLEKAVESGRAKRDFISRLAKVLPRLASAVAPTASMELSSSAKTATDKLAVGVLERLEREGKVLYVLVDDTDQVADPMKPGHLNRIWGLILALRKLAQSSPSFRVVVTLRDEVWREMRRDGAGQRDQADHFDALICRLAPDDAQMKRIVARRLEYAREYLGFSENIDGLSLFFDGIGANMPGSKSFSSWFDLIVSRSRGRPRDSVQLINGLARTALERISKSETTLRVITQDDLNSEISRFSSKRVEYLRSEAERECPGIDKLIDDFSLIRFDEALGSFAISHDGIISFLKAQLGAGYTIRGRRYGAASNEGALALLEVLFDFDVLNARVSDSRMPAGYRFLKPHENATLASGERWGEMQGIVWELNPAFRDHVIRKQNERNASFGLAVKPRAKKRSKVRRFR</sequence>
<gene>
    <name evidence="1" type="ORF">EDC50_1172</name>
</gene>
<name>A0A3N4VQ04_9GAMM</name>
<dbReference type="EMBL" id="RKQN01000001">
    <property type="protein sequence ID" value="RPE81969.1"/>
    <property type="molecule type" value="Genomic_DNA"/>
</dbReference>
<dbReference type="SUPFAM" id="SSF52540">
    <property type="entry name" value="P-loop containing nucleoside triphosphate hydrolases"/>
    <property type="match status" value="1"/>
</dbReference>
<dbReference type="RefSeq" id="WP_123769475.1">
    <property type="nucleotide sequence ID" value="NZ_RKQN01000001.1"/>
</dbReference>
<dbReference type="InterPro" id="IPR027417">
    <property type="entry name" value="P-loop_NTPase"/>
</dbReference>
<reference evidence="1 2" key="1">
    <citation type="submission" date="2018-11" db="EMBL/GenBank/DDBJ databases">
        <title>Genomic Encyclopedia of Type Strains, Phase IV (KMG-IV): sequencing the most valuable type-strain genomes for metagenomic binning, comparative biology and taxonomic classification.</title>
        <authorList>
            <person name="Goeker M."/>
        </authorList>
    </citation>
    <scope>NUCLEOTIDE SEQUENCE [LARGE SCALE GENOMIC DNA]</scope>
    <source>
        <strain evidence="1 2">DSM 25623</strain>
    </source>
</reference>
<evidence type="ECO:0000313" key="2">
    <source>
        <dbReference type="Proteomes" id="UP000269708"/>
    </source>
</evidence>
<evidence type="ECO:0000313" key="1">
    <source>
        <dbReference type="EMBL" id="RPE81969.1"/>
    </source>
</evidence>
<organism evidence="1 2">
    <name type="scientific">Vulcaniibacterium tengchongense</name>
    <dbReference type="NCBI Taxonomy" id="1273429"/>
    <lineage>
        <taxon>Bacteria</taxon>
        <taxon>Pseudomonadati</taxon>
        <taxon>Pseudomonadota</taxon>
        <taxon>Gammaproteobacteria</taxon>
        <taxon>Lysobacterales</taxon>
        <taxon>Lysobacteraceae</taxon>
        <taxon>Vulcaniibacterium</taxon>
    </lineage>
</organism>
<dbReference type="NCBIfam" id="NF047389">
    <property type="entry name" value="ATPase_Sll1717"/>
    <property type="match status" value="1"/>
</dbReference>
<dbReference type="Proteomes" id="UP000269708">
    <property type="component" value="Unassembled WGS sequence"/>
</dbReference>